<dbReference type="PRINTS" id="PR01415">
    <property type="entry name" value="ANKYRIN"/>
</dbReference>
<dbReference type="InterPro" id="IPR004895">
    <property type="entry name" value="Prenylated_rab_accept_PRA1"/>
</dbReference>
<dbReference type="GO" id="GO:0006865">
    <property type="term" value="P:amino acid transport"/>
    <property type="evidence" value="ECO:0007669"/>
    <property type="project" value="UniProtKB-KW"/>
</dbReference>
<keyword evidence="6" id="KW-0029">Amino-acid transport</keyword>
<evidence type="ECO:0000313" key="13">
    <source>
        <dbReference type="Proteomes" id="UP001164929"/>
    </source>
</evidence>
<evidence type="ECO:0000256" key="6">
    <source>
        <dbReference type="ARBA" id="ARBA00022970"/>
    </source>
</evidence>
<dbReference type="PROSITE" id="PS50297">
    <property type="entry name" value="ANK_REP_REGION"/>
    <property type="match status" value="3"/>
</dbReference>
<dbReference type="SUPFAM" id="SSF48403">
    <property type="entry name" value="Ankyrin repeat"/>
    <property type="match status" value="1"/>
</dbReference>
<evidence type="ECO:0000259" key="11">
    <source>
        <dbReference type="Pfam" id="PF01490"/>
    </source>
</evidence>
<keyword evidence="4" id="KW-0813">Transport</keyword>
<dbReference type="PANTHER" id="PTHR46224">
    <property type="entry name" value="ANKYRIN REPEAT FAMILY PROTEIN"/>
    <property type="match status" value="1"/>
</dbReference>
<feature type="repeat" description="ANK" evidence="9">
    <location>
        <begin position="554"/>
        <end position="586"/>
    </location>
</feature>
<feature type="transmembrane region" description="Helical" evidence="10">
    <location>
        <begin position="268"/>
        <end position="288"/>
    </location>
</feature>
<feature type="transmembrane region" description="Helical" evidence="10">
    <location>
        <begin position="378"/>
        <end position="400"/>
    </location>
</feature>
<dbReference type="Pfam" id="PF03208">
    <property type="entry name" value="PRA1"/>
    <property type="match status" value="1"/>
</dbReference>
<reference evidence="12" key="1">
    <citation type="journal article" date="2023" name="Mol. Ecol. Resour.">
        <title>Chromosome-level genome assembly of a triploid poplar Populus alba 'Berolinensis'.</title>
        <authorList>
            <person name="Chen S."/>
            <person name="Yu Y."/>
            <person name="Wang X."/>
            <person name="Wang S."/>
            <person name="Zhang T."/>
            <person name="Zhou Y."/>
            <person name="He R."/>
            <person name="Meng N."/>
            <person name="Wang Y."/>
            <person name="Liu W."/>
            <person name="Liu Z."/>
            <person name="Liu J."/>
            <person name="Guo Q."/>
            <person name="Huang H."/>
            <person name="Sederoff R.R."/>
            <person name="Wang G."/>
            <person name="Qu G."/>
            <person name="Chen S."/>
        </authorList>
    </citation>
    <scope>NUCLEOTIDE SEQUENCE</scope>
    <source>
        <strain evidence="12">SC-2020</strain>
    </source>
</reference>
<accession>A0AAD6W577</accession>
<feature type="transmembrane region" description="Helical" evidence="10">
    <location>
        <begin position="153"/>
        <end position="170"/>
    </location>
</feature>
<comment type="function">
    <text evidence="1">May be involved in both secretory and endocytic intracellular trafficking in the endosomal/prevacuolar compartments.</text>
</comment>
<sequence>MSLNSTGKVDEEERREDVALAAVERQDSREVDEGKGTWKHAAFHVATTIATPAAYAPLPFALASLGWPLGVSSLVGATLATWYSSLLIASLWRWNGKKQITYRHLGESIFGFWGYWSVAFFQQVASLGNNIAIQIAAGSSLKAVYKHYHKEGTLTLQHFIIFFGAFELFLSQLPDIHSLRWVNALCTFSTIGFAGTTIGVTLYNGRLGENMDRKSVSYSVQGSSSLKRFKAFNALGAIAFSFGDAMLPEIQNTVKEPAKKNMYKGVSAAYTVIILTYWQLAFCGYWAFGSEVQPYILASLTVPEWTIVMANLFAVIQISGCYQIYCRPTYAYFENNMLRSKTASYFPLKNCLIRLVCTSIYIVLITLIAAAMPFFGDFVSICGAIGFTPLDFVFPAIAYLKSGRMPKNMELRISVQLLNLAIASWFSVVAVLGCIGAVRFIVEDIKTYKFFHDLISCRTLGLPAPFLSKMAADCLIYFASNYQFLGAAFNGDLNLLKRLANELDMRDGLEETVANIKDLNGRTALHFAAVGGRAHVCRYLTAEAKLDVNARDGKGETPLHNSITADRYPTAVHLLENGANPIAATDSGLTPLHYAANSGLKKFLLLLILKGAEVDANANSGTPLKCAAIHGQKKAVKILLDNHANPNMIFDFIHPPLVASILASSFDCVKLLLQAGADPNTCSLGTTPLEVAASNGETQAIRCLLNAGADPNATNSVRALFLVSSFITDWSFDGIMKYVNSEKFERKRKLRKFEHFFLSASKGEDAFMRKDYVNAIRWYTEALDTEAALLSCQMFLAFILSNRSLCWAHLNEGDLALRDATASRMVLPSLPKAHYTEGVACNLSKDFKRAAESFLTAPAPAPYDSLLSNAAPSTFLTRSADTTTNFFATCRPWREFIEFSSFNRPLSFGEATIRVKRNLYYFRVNYTMIILFILFLSLLWHPLSMIVFLIVFVAWFFLYFFRDQPLVIFHRPIDDRVVLGLLAVVTIIALIFTHVWLNVLVSVLIGVAVVVLHAAFRGTENLYLDGHDLADEGLFSVVGSPMRAGYTRV</sequence>
<dbReference type="InterPro" id="IPR051616">
    <property type="entry name" value="Cul2-RING_E3_ligase_SR"/>
</dbReference>
<feature type="repeat" description="ANK" evidence="9">
    <location>
        <begin position="520"/>
        <end position="553"/>
    </location>
</feature>
<evidence type="ECO:0000256" key="4">
    <source>
        <dbReference type="ARBA" id="ARBA00022448"/>
    </source>
</evidence>
<feature type="transmembrane region" description="Helical" evidence="10">
    <location>
        <begin position="308"/>
        <end position="330"/>
    </location>
</feature>
<dbReference type="InterPro" id="IPR002110">
    <property type="entry name" value="Ankyrin_rpt"/>
</dbReference>
<keyword evidence="9" id="KW-0040">ANK repeat</keyword>
<evidence type="ECO:0000256" key="3">
    <source>
        <dbReference type="ARBA" id="ARBA00006483"/>
    </source>
</evidence>
<dbReference type="InterPro" id="IPR036770">
    <property type="entry name" value="Ankyrin_rpt-contain_sf"/>
</dbReference>
<feature type="transmembrane region" description="Helical" evidence="10">
    <location>
        <begin position="973"/>
        <end position="993"/>
    </location>
</feature>
<gene>
    <name evidence="12" type="ORF">NC653_014638</name>
</gene>
<keyword evidence="5 10" id="KW-0812">Transmembrane</keyword>
<evidence type="ECO:0000256" key="10">
    <source>
        <dbReference type="SAM" id="Phobius"/>
    </source>
</evidence>
<comment type="subcellular location">
    <subcellularLocation>
        <location evidence="2">Endomembrane system</location>
        <topology evidence="2">Multi-pass membrane protein</topology>
    </subcellularLocation>
</comment>
<dbReference type="AlphaFoldDB" id="A0AAD6W577"/>
<dbReference type="InterPro" id="IPR011990">
    <property type="entry name" value="TPR-like_helical_dom_sf"/>
</dbReference>
<dbReference type="SMART" id="SM00248">
    <property type="entry name" value="ANK"/>
    <property type="match status" value="6"/>
</dbReference>
<feature type="transmembrane region" description="Helical" evidence="10">
    <location>
        <begin position="67"/>
        <end position="92"/>
    </location>
</feature>
<dbReference type="EMBL" id="JAQIZT010000005">
    <property type="protein sequence ID" value="KAJ6998524.1"/>
    <property type="molecule type" value="Genomic_DNA"/>
</dbReference>
<name>A0AAD6W577_9ROSI</name>
<dbReference type="Pfam" id="PF12796">
    <property type="entry name" value="Ank_2"/>
    <property type="match status" value="3"/>
</dbReference>
<dbReference type="GO" id="GO:0005783">
    <property type="term" value="C:endoplasmic reticulum"/>
    <property type="evidence" value="ECO:0007669"/>
    <property type="project" value="UniProtKB-ARBA"/>
</dbReference>
<keyword evidence="7 10" id="KW-1133">Transmembrane helix</keyword>
<dbReference type="GO" id="GO:0016192">
    <property type="term" value="P:vesicle-mediated transport"/>
    <property type="evidence" value="ECO:0007669"/>
    <property type="project" value="UniProtKB-ARBA"/>
</dbReference>
<organism evidence="12 13">
    <name type="scientific">Populus alba x Populus x berolinensis</name>
    <dbReference type="NCBI Taxonomy" id="444605"/>
    <lineage>
        <taxon>Eukaryota</taxon>
        <taxon>Viridiplantae</taxon>
        <taxon>Streptophyta</taxon>
        <taxon>Embryophyta</taxon>
        <taxon>Tracheophyta</taxon>
        <taxon>Spermatophyta</taxon>
        <taxon>Magnoliopsida</taxon>
        <taxon>eudicotyledons</taxon>
        <taxon>Gunneridae</taxon>
        <taxon>Pentapetalae</taxon>
        <taxon>rosids</taxon>
        <taxon>fabids</taxon>
        <taxon>Malpighiales</taxon>
        <taxon>Salicaceae</taxon>
        <taxon>Saliceae</taxon>
        <taxon>Populus</taxon>
    </lineage>
</organism>
<feature type="transmembrane region" description="Helical" evidence="10">
    <location>
        <begin position="351"/>
        <end position="372"/>
    </location>
</feature>
<feature type="repeat" description="ANK" evidence="9">
    <location>
        <begin position="619"/>
        <end position="651"/>
    </location>
</feature>
<feature type="transmembrane region" description="Helical" evidence="10">
    <location>
        <begin position="999"/>
        <end position="1016"/>
    </location>
</feature>
<evidence type="ECO:0000256" key="7">
    <source>
        <dbReference type="ARBA" id="ARBA00022989"/>
    </source>
</evidence>
<keyword evidence="8 10" id="KW-0472">Membrane</keyword>
<feature type="transmembrane region" description="Helical" evidence="10">
    <location>
        <begin position="420"/>
        <end position="442"/>
    </location>
</feature>
<feature type="domain" description="Amino acid transporter transmembrane" evidence="11">
    <location>
        <begin position="35"/>
        <end position="435"/>
    </location>
</feature>
<dbReference type="Proteomes" id="UP001164929">
    <property type="component" value="Chromosome 5"/>
</dbReference>
<dbReference type="InterPro" id="IPR013057">
    <property type="entry name" value="AA_transpt_TM"/>
</dbReference>
<feature type="transmembrane region" description="Helical" evidence="10">
    <location>
        <begin position="182"/>
        <end position="203"/>
    </location>
</feature>
<feature type="repeat" description="ANK" evidence="9">
    <location>
        <begin position="587"/>
        <end position="619"/>
    </location>
</feature>
<dbReference type="Gene3D" id="1.25.40.10">
    <property type="entry name" value="Tetratricopeptide repeat domain"/>
    <property type="match status" value="1"/>
</dbReference>
<evidence type="ECO:0000256" key="8">
    <source>
        <dbReference type="ARBA" id="ARBA00023136"/>
    </source>
</evidence>
<evidence type="ECO:0000256" key="1">
    <source>
        <dbReference type="ARBA" id="ARBA00002501"/>
    </source>
</evidence>
<comment type="caution">
    <text evidence="12">The sequence shown here is derived from an EMBL/GenBank/DDBJ whole genome shotgun (WGS) entry which is preliminary data.</text>
</comment>
<feature type="repeat" description="ANK" evidence="9">
    <location>
        <begin position="684"/>
        <end position="716"/>
    </location>
</feature>
<comment type="similarity">
    <text evidence="3">Belongs to the PRA1 family.</text>
</comment>
<proteinExistence type="inferred from homology"/>
<dbReference type="PROSITE" id="PS50088">
    <property type="entry name" value="ANK_REPEAT"/>
    <property type="match status" value="5"/>
</dbReference>
<dbReference type="Gene3D" id="1.25.40.20">
    <property type="entry name" value="Ankyrin repeat-containing domain"/>
    <property type="match status" value="1"/>
</dbReference>
<dbReference type="PANTHER" id="PTHR46224:SF67">
    <property type="entry name" value="HSP70-HSP90 ORGANIZING PROTEIN 3-LIKE"/>
    <property type="match status" value="1"/>
</dbReference>
<evidence type="ECO:0000256" key="5">
    <source>
        <dbReference type="ARBA" id="ARBA00022692"/>
    </source>
</evidence>
<evidence type="ECO:0000256" key="2">
    <source>
        <dbReference type="ARBA" id="ARBA00004127"/>
    </source>
</evidence>
<protein>
    <recommendedName>
        <fullName evidence="11">Amino acid transporter transmembrane domain-containing protein</fullName>
    </recommendedName>
</protein>
<keyword evidence="13" id="KW-1185">Reference proteome</keyword>
<dbReference type="Pfam" id="PF01490">
    <property type="entry name" value="Aa_trans"/>
    <property type="match status" value="1"/>
</dbReference>
<evidence type="ECO:0000313" key="12">
    <source>
        <dbReference type="EMBL" id="KAJ6998524.1"/>
    </source>
</evidence>
<feature type="transmembrane region" description="Helical" evidence="10">
    <location>
        <begin position="945"/>
        <end position="961"/>
    </location>
</feature>
<dbReference type="SUPFAM" id="SSF48452">
    <property type="entry name" value="TPR-like"/>
    <property type="match status" value="1"/>
</dbReference>
<evidence type="ECO:0000256" key="9">
    <source>
        <dbReference type="PROSITE-ProRule" id="PRU00023"/>
    </source>
</evidence>